<comment type="caution">
    <text evidence="5">The sequence shown here is derived from an EMBL/GenBank/DDBJ whole genome shotgun (WGS) entry which is preliminary data.</text>
</comment>
<accession>A0ABY3H0X3</accession>
<dbReference type="InterPro" id="IPR002938">
    <property type="entry name" value="FAD-bd"/>
</dbReference>
<name>A0ABY3H0X3_9ACTN</name>
<evidence type="ECO:0000259" key="4">
    <source>
        <dbReference type="Pfam" id="PF01494"/>
    </source>
</evidence>
<dbReference type="EMBL" id="VOGX01000018">
    <property type="protein sequence ID" value="TWV25695.1"/>
    <property type="molecule type" value="Genomic_DNA"/>
</dbReference>
<sequence length="521" mass="55238">MVKKPDARYIPHHCRGGAAVQENGRLRTQVAVVGGGPVGMLLAAELASHGVGTVLLEVRGDVSERPKANTLHARAVQCLARRGHLPGPETGSARGATGLPFHFAGLPGLVITAPDREPQPLLKYPQAQLERGFEERAQTAGARILRGHRVTEIAERDGGVRIEAEGPHGRGVRVEAQYVVGADGARSAVREQAAITTDTGPATVSALMGAVTLTDPGVLPDGWQHTARGWIVAKRDAGGHTHVRTLDCRGAHPGRHAPPTLEELRREVSRIAGRDIAMTQPRWLDRFSDVTRLARTFRAGRVFLAGDAAHVHFPIGGQGLSTGVLDALNLGWKLALAVRGRAGAGLLDTYDAERRPSAQRVIDNTQAQLALMRPGPELDALRTVFRSLLLTDQESGRRLGDLISAQDTVLPAPTGDGGPAAGTFLANLALTTEAGDTDVIELLQEGRPLLLLLGDGGVRHLDRARAWGRTLKVVRARPVPDVPYEAALVRPDGYLAWTSDGGDLGTALSAYVAEDAGAGRP</sequence>
<keyword evidence="6" id="KW-1185">Reference proteome</keyword>
<evidence type="ECO:0000256" key="1">
    <source>
        <dbReference type="ARBA" id="ARBA00001974"/>
    </source>
</evidence>
<dbReference type="InterPro" id="IPR050641">
    <property type="entry name" value="RIFMO-like"/>
</dbReference>
<feature type="domain" description="FAD-binding" evidence="4">
    <location>
        <begin position="27"/>
        <end position="365"/>
    </location>
</feature>
<dbReference type="InterPro" id="IPR036188">
    <property type="entry name" value="FAD/NAD-bd_sf"/>
</dbReference>
<dbReference type="Gene3D" id="3.40.30.120">
    <property type="match status" value="1"/>
</dbReference>
<protein>
    <recommendedName>
        <fullName evidence="4">FAD-binding domain-containing protein</fullName>
    </recommendedName>
</protein>
<dbReference type="SUPFAM" id="SSF51905">
    <property type="entry name" value="FAD/NAD(P)-binding domain"/>
    <property type="match status" value="1"/>
</dbReference>
<evidence type="ECO:0000256" key="2">
    <source>
        <dbReference type="ARBA" id="ARBA00022630"/>
    </source>
</evidence>
<keyword evidence="2" id="KW-0285">Flavoprotein</keyword>
<proteinExistence type="predicted"/>
<dbReference type="PRINTS" id="PR00420">
    <property type="entry name" value="RNGMNOXGNASE"/>
</dbReference>
<keyword evidence="3" id="KW-0274">FAD</keyword>
<dbReference type="PANTHER" id="PTHR43004:SF19">
    <property type="entry name" value="BINDING MONOOXYGENASE, PUTATIVE (JCVI)-RELATED"/>
    <property type="match status" value="1"/>
</dbReference>
<reference evidence="6" key="1">
    <citation type="journal article" date="2019" name="Microbiol. Resour. Announc.">
        <title>Draft Genomic Sequences of Streptomyces misionensis and Streptomyces albidoflavus, bacteria applied for phytopathogen biocontrol.</title>
        <authorList>
            <person name="Pylro V."/>
            <person name="Dias A."/>
            <person name="Andreote F."/>
            <person name="Varani A."/>
            <person name="Andreote C."/>
            <person name="Bernardo E."/>
            <person name="Martins T."/>
        </authorList>
    </citation>
    <scope>NUCLEOTIDE SEQUENCE [LARGE SCALE GENOMIC DNA]</scope>
    <source>
        <strain evidence="6">77</strain>
    </source>
</reference>
<dbReference type="PANTHER" id="PTHR43004">
    <property type="entry name" value="TRK SYSTEM POTASSIUM UPTAKE PROTEIN"/>
    <property type="match status" value="1"/>
</dbReference>
<dbReference type="Gene3D" id="3.50.50.60">
    <property type="entry name" value="FAD/NAD(P)-binding domain"/>
    <property type="match status" value="2"/>
</dbReference>
<dbReference type="Proteomes" id="UP000318052">
    <property type="component" value="Unassembled WGS sequence"/>
</dbReference>
<dbReference type="Gene3D" id="3.30.70.2450">
    <property type="match status" value="1"/>
</dbReference>
<evidence type="ECO:0000313" key="6">
    <source>
        <dbReference type="Proteomes" id="UP000318052"/>
    </source>
</evidence>
<comment type="cofactor">
    <cofactor evidence="1">
        <name>FAD</name>
        <dbReference type="ChEBI" id="CHEBI:57692"/>
    </cofactor>
</comment>
<dbReference type="Pfam" id="PF21274">
    <property type="entry name" value="Rng_hyd_C"/>
    <property type="match status" value="1"/>
</dbReference>
<organism evidence="5 6">
    <name type="scientific">Streptomyces albidoflavus</name>
    <dbReference type="NCBI Taxonomy" id="1886"/>
    <lineage>
        <taxon>Bacteria</taxon>
        <taxon>Bacillati</taxon>
        <taxon>Actinomycetota</taxon>
        <taxon>Actinomycetes</taxon>
        <taxon>Kitasatosporales</taxon>
        <taxon>Streptomycetaceae</taxon>
        <taxon>Streptomyces</taxon>
        <taxon>Streptomyces albidoflavus group</taxon>
    </lineage>
</organism>
<gene>
    <name evidence="5" type="ORF">FRZ02_02885</name>
</gene>
<dbReference type="Pfam" id="PF01494">
    <property type="entry name" value="FAD_binding_3"/>
    <property type="match status" value="1"/>
</dbReference>
<evidence type="ECO:0000313" key="5">
    <source>
        <dbReference type="EMBL" id="TWV25695.1"/>
    </source>
</evidence>
<evidence type="ECO:0000256" key="3">
    <source>
        <dbReference type="ARBA" id="ARBA00022827"/>
    </source>
</evidence>